<accession>A0A6A6Q654</accession>
<dbReference type="Gene3D" id="3.40.50.720">
    <property type="entry name" value="NAD(P)-binding Rossmann-like Domain"/>
    <property type="match status" value="1"/>
</dbReference>
<evidence type="ECO:0000256" key="2">
    <source>
        <dbReference type="ARBA" id="ARBA00022857"/>
    </source>
</evidence>
<dbReference type="RefSeq" id="XP_033594088.1">
    <property type="nucleotide sequence ID" value="XM_033732305.1"/>
</dbReference>
<dbReference type="OrthoDB" id="294295at2759"/>
<organism evidence="4 5">
    <name type="scientific">Neohortaea acidophila</name>
    <dbReference type="NCBI Taxonomy" id="245834"/>
    <lineage>
        <taxon>Eukaryota</taxon>
        <taxon>Fungi</taxon>
        <taxon>Dikarya</taxon>
        <taxon>Ascomycota</taxon>
        <taxon>Pezizomycotina</taxon>
        <taxon>Dothideomycetes</taxon>
        <taxon>Dothideomycetidae</taxon>
        <taxon>Mycosphaerellales</taxon>
        <taxon>Teratosphaeriaceae</taxon>
        <taxon>Neohortaea</taxon>
    </lineage>
</organism>
<dbReference type="InterPro" id="IPR002347">
    <property type="entry name" value="SDR_fam"/>
</dbReference>
<keyword evidence="2" id="KW-0521">NADP</keyword>
<dbReference type="GO" id="GO:0016491">
    <property type="term" value="F:oxidoreductase activity"/>
    <property type="evidence" value="ECO:0007669"/>
    <property type="project" value="UniProtKB-KW"/>
</dbReference>
<dbReference type="PANTHER" id="PTHR43477">
    <property type="entry name" value="DIHYDROANTICAPSIN 7-DEHYDROGENASE"/>
    <property type="match status" value="1"/>
</dbReference>
<dbReference type="SUPFAM" id="SSF51735">
    <property type="entry name" value="NAD(P)-binding Rossmann-fold domains"/>
    <property type="match status" value="1"/>
</dbReference>
<keyword evidence="5" id="KW-1185">Reference proteome</keyword>
<dbReference type="InterPro" id="IPR057571">
    <property type="entry name" value="SDR_PhqE-like"/>
</dbReference>
<evidence type="ECO:0000313" key="5">
    <source>
        <dbReference type="Proteomes" id="UP000799767"/>
    </source>
</evidence>
<sequence>MAQNARNNVLIVGGSTGVGLAVGKLALSHLPNAHIILSSSSKDKLEVAVKETKAQAKSGDAPVDYVVGDVGNFDTQFDDVKALLKASVEKFGGPIDHIVWTAGKAPGANRADDHSNNDVYDVATARLFGPMTLSILAKDYMTVSRHSSITITGGVLLYRPSPGRGRLTGIAGGVESGARGLAVDLAPIRANMVNLGAIQTPLLDSFTQGNEQFAQLMAEKTLVKTIGTADEAAEAYLFSMRCAYVTGSRIDAEGGSLLS</sequence>
<gene>
    <name evidence="4" type="ORF">BDY17DRAFT_289132</name>
</gene>
<comment type="similarity">
    <text evidence="1">Belongs to the short-chain dehydrogenases/reductases (SDR) family.</text>
</comment>
<dbReference type="GeneID" id="54473307"/>
<keyword evidence="3" id="KW-0560">Oxidoreductase</keyword>
<dbReference type="InterPro" id="IPR036291">
    <property type="entry name" value="NAD(P)-bd_dom_sf"/>
</dbReference>
<evidence type="ECO:0000256" key="3">
    <source>
        <dbReference type="ARBA" id="ARBA00023002"/>
    </source>
</evidence>
<dbReference type="PANTHER" id="PTHR43477:SF1">
    <property type="entry name" value="DIHYDROANTICAPSIN 7-DEHYDROGENASE"/>
    <property type="match status" value="1"/>
</dbReference>
<dbReference type="EMBL" id="MU001631">
    <property type="protein sequence ID" value="KAF2487519.1"/>
    <property type="molecule type" value="Genomic_DNA"/>
</dbReference>
<reference evidence="4" key="1">
    <citation type="journal article" date="2020" name="Stud. Mycol.">
        <title>101 Dothideomycetes genomes: a test case for predicting lifestyles and emergence of pathogens.</title>
        <authorList>
            <person name="Haridas S."/>
            <person name="Albert R."/>
            <person name="Binder M."/>
            <person name="Bloem J."/>
            <person name="Labutti K."/>
            <person name="Salamov A."/>
            <person name="Andreopoulos B."/>
            <person name="Baker S."/>
            <person name="Barry K."/>
            <person name="Bills G."/>
            <person name="Bluhm B."/>
            <person name="Cannon C."/>
            <person name="Castanera R."/>
            <person name="Culley D."/>
            <person name="Daum C."/>
            <person name="Ezra D."/>
            <person name="Gonzalez J."/>
            <person name="Henrissat B."/>
            <person name="Kuo A."/>
            <person name="Liang C."/>
            <person name="Lipzen A."/>
            <person name="Lutzoni F."/>
            <person name="Magnuson J."/>
            <person name="Mondo S."/>
            <person name="Nolan M."/>
            <person name="Ohm R."/>
            <person name="Pangilinan J."/>
            <person name="Park H.-J."/>
            <person name="Ramirez L."/>
            <person name="Alfaro M."/>
            <person name="Sun H."/>
            <person name="Tritt A."/>
            <person name="Yoshinaga Y."/>
            <person name="Zwiers L.-H."/>
            <person name="Turgeon B."/>
            <person name="Goodwin S."/>
            <person name="Spatafora J."/>
            <person name="Crous P."/>
            <person name="Grigoriev I."/>
        </authorList>
    </citation>
    <scope>NUCLEOTIDE SEQUENCE</scope>
    <source>
        <strain evidence="4">CBS 113389</strain>
    </source>
</reference>
<name>A0A6A6Q654_9PEZI</name>
<dbReference type="Pfam" id="PF23441">
    <property type="entry name" value="SDR"/>
    <property type="match status" value="1"/>
</dbReference>
<proteinExistence type="inferred from homology"/>
<dbReference type="PRINTS" id="PR00081">
    <property type="entry name" value="GDHRDH"/>
</dbReference>
<dbReference type="InterPro" id="IPR051122">
    <property type="entry name" value="SDR_DHRS6-like"/>
</dbReference>
<evidence type="ECO:0000256" key="1">
    <source>
        <dbReference type="ARBA" id="ARBA00006484"/>
    </source>
</evidence>
<dbReference type="AlphaFoldDB" id="A0A6A6Q654"/>
<dbReference type="Proteomes" id="UP000799767">
    <property type="component" value="Unassembled WGS sequence"/>
</dbReference>
<protein>
    <submittedName>
        <fullName evidence="4">Short chain dehydrogenase</fullName>
    </submittedName>
</protein>
<evidence type="ECO:0000313" key="4">
    <source>
        <dbReference type="EMBL" id="KAF2487519.1"/>
    </source>
</evidence>